<dbReference type="EMBL" id="JACOPV010000008">
    <property type="protein sequence ID" value="MBM5458842.1"/>
    <property type="molecule type" value="Genomic_DNA"/>
</dbReference>
<evidence type="ECO:0000313" key="1">
    <source>
        <dbReference type="EMBL" id="MBM5458842.1"/>
    </source>
</evidence>
<keyword evidence="2" id="KW-1185">Reference proteome</keyword>
<evidence type="ECO:0000313" key="2">
    <source>
        <dbReference type="Proteomes" id="UP000745663"/>
    </source>
</evidence>
<protein>
    <submittedName>
        <fullName evidence="1">Uncharacterized protein</fullName>
    </submittedName>
</protein>
<accession>A0ABS2BZ11</accession>
<organism evidence="1 2">
    <name type="scientific">Pseudomonas arcuscaelestis</name>
    <dbReference type="NCBI Taxonomy" id="2710591"/>
    <lineage>
        <taxon>Bacteria</taxon>
        <taxon>Pseudomonadati</taxon>
        <taxon>Pseudomonadota</taxon>
        <taxon>Gammaproteobacteria</taxon>
        <taxon>Pseudomonadales</taxon>
        <taxon>Pseudomonadaceae</taxon>
        <taxon>Pseudomonas</taxon>
    </lineage>
</organism>
<sequence length="67" mass="7031">MITAQQEHAAARILIGEVRKGLLNAPETSKIEALARIGSLVGKLAAARCQAAAPLPTTSSQAEHRQD</sequence>
<dbReference type="RefSeq" id="WP_203584763.1">
    <property type="nucleotide sequence ID" value="NZ_JACOPV010000008.1"/>
</dbReference>
<reference evidence="1 2" key="1">
    <citation type="submission" date="2020-08" db="EMBL/GenBank/DDBJ databases">
        <title>Description of novel Pseudomonas species.</title>
        <authorList>
            <person name="Duman M."/>
            <person name="Mulet M."/>
            <person name="Altun S."/>
            <person name="Saticioglu I.B."/>
            <person name="Lalucat J."/>
            <person name="Garcia-Valdes E."/>
        </authorList>
    </citation>
    <scope>NUCLEOTIDE SEQUENCE [LARGE SCALE GENOMIC DNA]</scope>
    <source>
        <strain evidence="1 2">P66</strain>
    </source>
</reference>
<name>A0ABS2BZ11_9PSED</name>
<gene>
    <name evidence="1" type="ORF">H8F21_14835</name>
</gene>
<dbReference type="Proteomes" id="UP000745663">
    <property type="component" value="Unassembled WGS sequence"/>
</dbReference>
<comment type="caution">
    <text evidence="1">The sequence shown here is derived from an EMBL/GenBank/DDBJ whole genome shotgun (WGS) entry which is preliminary data.</text>
</comment>
<proteinExistence type="predicted"/>